<feature type="signal peptide" evidence="1">
    <location>
        <begin position="1"/>
        <end position="17"/>
    </location>
</feature>
<protein>
    <submittedName>
        <fullName evidence="2">Uncharacterized protein</fullName>
    </submittedName>
</protein>
<dbReference type="AlphaFoldDB" id="A0A8H3W4X1"/>
<keyword evidence="1" id="KW-0732">Signal</keyword>
<evidence type="ECO:0000313" key="2">
    <source>
        <dbReference type="EMBL" id="KAF0321313.1"/>
    </source>
</evidence>
<feature type="chain" id="PRO_5034626959" evidence="1">
    <location>
        <begin position="18"/>
        <end position="153"/>
    </location>
</feature>
<comment type="caution">
    <text evidence="2">The sequence shown here is derived from an EMBL/GenBank/DDBJ whole genome shotgun (WGS) entry which is preliminary data.</text>
</comment>
<reference evidence="2 3" key="1">
    <citation type="submission" date="2019-12" db="EMBL/GenBank/DDBJ databases">
        <title>A genome sequence resource for the geographically widespread anthracnose pathogen Colletotrichum asianum.</title>
        <authorList>
            <person name="Meng Y."/>
        </authorList>
    </citation>
    <scope>NUCLEOTIDE SEQUENCE [LARGE SCALE GENOMIC DNA]</scope>
    <source>
        <strain evidence="2 3">ICMP 18580</strain>
    </source>
</reference>
<dbReference type="OrthoDB" id="2910287at2759"/>
<evidence type="ECO:0000313" key="3">
    <source>
        <dbReference type="Proteomes" id="UP000434172"/>
    </source>
</evidence>
<keyword evidence="3" id="KW-1185">Reference proteome</keyword>
<name>A0A8H3W4X1_9PEZI</name>
<organism evidence="2 3">
    <name type="scientific">Colletotrichum asianum</name>
    <dbReference type="NCBI Taxonomy" id="702518"/>
    <lineage>
        <taxon>Eukaryota</taxon>
        <taxon>Fungi</taxon>
        <taxon>Dikarya</taxon>
        <taxon>Ascomycota</taxon>
        <taxon>Pezizomycotina</taxon>
        <taxon>Sordariomycetes</taxon>
        <taxon>Hypocreomycetidae</taxon>
        <taxon>Glomerellales</taxon>
        <taxon>Glomerellaceae</taxon>
        <taxon>Colletotrichum</taxon>
        <taxon>Colletotrichum gloeosporioides species complex</taxon>
    </lineage>
</organism>
<accession>A0A8H3W4X1</accession>
<sequence>MRASSFIALLSATFAAAAPSPAPSGDAESYVLAGPLPYEELKAEVAKLKSDGDSNVARSLDKRICEGVYMCDLDNFGGECYYGCYPISVAIYPDSYWVSRISSVGPDSGGWCDFYGGNACEPTRFSHQIFRNPGGNLAAGISNNMGCFYCNPN</sequence>
<dbReference type="Proteomes" id="UP000434172">
    <property type="component" value="Unassembled WGS sequence"/>
</dbReference>
<proteinExistence type="predicted"/>
<gene>
    <name evidence="2" type="ORF">GQ607_011516</name>
</gene>
<evidence type="ECO:0000256" key="1">
    <source>
        <dbReference type="SAM" id="SignalP"/>
    </source>
</evidence>
<dbReference type="EMBL" id="WOWK01000073">
    <property type="protein sequence ID" value="KAF0321313.1"/>
    <property type="molecule type" value="Genomic_DNA"/>
</dbReference>